<comment type="caution">
    <text evidence="2">The sequence shown here is derived from an EMBL/GenBank/DDBJ whole genome shotgun (WGS) entry which is preliminary data.</text>
</comment>
<gene>
    <name evidence="2" type="ORF">LPC04_26145</name>
</gene>
<evidence type="ECO:0000256" key="1">
    <source>
        <dbReference type="SAM" id="MobiDB-lite"/>
    </source>
</evidence>
<keyword evidence="3" id="KW-1185">Reference proteome</keyword>
<protein>
    <submittedName>
        <fullName evidence="2">Uncharacterized protein</fullName>
    </submittedName>
</protein>
<feature type="region of interest" description="Disordered" evidence="1">
    <location>
        <begin position="75"/>
        <end position="94"/>
    </location>
</feature>
<evidence type="ECO:0000313" key="2">
    <source>
        <dbReference type="EMBL" id="MCK9689213.1"/>
    </source>
</evidence>
<sequence length="167" mass="17107">MRFDKTPELLGIAITVVAVFSTFSVGAISANAANAAPPTPAEQRYQQDRANCLAGKTAESQKTCLKEAGAALQAAREHDLKSPSPSQIAANERKRCEALSGADKTDCLKRAANIDTTTSGSVAGGGDIKETVTVIPGTPGTAPADIHPETMPPTAAGPTTLPPKPSN</sequence>
<organism evidence="2 3">
    <name type="scientific">Scleromatobacter humisilvae</name>
    <dbReference type="NCBI Taxonomy" id="2897159"/>
    <lineage>
        <taxon>Bacteria</taxon>
        <taxon>Pseudomonadati</taxon>
        <taxon>Pseudomonadota</taxon>
        <taxon>Betaproteobacteria</taxon>
        <taxon>Burkholderiales</taxon>
        <taxon>Sphaerotilaceae</taxon>
        <taxon>Scleromatobacter</taxon>
    </lineage>
</organism>
<accession>A0A9X1YN24</accession>
<dbReference type="EMBL" id="JAJLJH010000012">
    <property type="protein sequence ID" value="MCK9689213.1"/>
    <property type="molecule type" value="Genomic_DNA"/>
</dbReference>
<evidence type="ECO:0000313" key="3">
    <source>
        <dbReference type="Proteomes" id="UP001139353"/>
    </source>
</evidence>
<proteinExistence type="predicted"/>
<feature type="region of interest" description="Disordered" evidence="1">
    <location>
        <begin position="116"/>
        <end position="167"/>
    </location>
</feature>
<dbReference type="RefSeq" id="WP_275685259.1">
    <property type="nucleotide sequence ID" value="NZ_JAJLJH010000012.1"/>
</dbReference>
<dbReference type="AlphaFoldDB" id="A0A9X1YN24"/>
<dbReference type="Proteomes" id="UP001139353">
    <property type="component" value="Unassembled WGS sequence"/>
</dbReference>
<reference evidence="2" key="1">
    <citation type="submission" date="2021-11" db="EMBL/GenBank/DDBJ databases">
        <title>BS-T2-15 a new species belonging to the Comamonadaceae family isolated from the soil of a French oak forest.</title>
        <authorList>
            <person name="Mieszkin S."/>
            <person name="Alain K."/>
        </authorList>
    </citation>
    <scope>NUCLEOTIDE SEQUENCE</scope>
    <source>
        <strain evidence="2">BS-T2-15</strain>
    </source>
</reference>
<name>A0A9X1YN24_9BURK</name>